<feature type="domain" description="HTH tetR-type" evidence="5">
    <location>
        <begin position="9"/>
        <end position="69"/>
    </location>
</feature>
<name>A0ABV8QYL9_9MICC</name>
<dbReference type="PRINTS" id="PR00455">
    <property type="entry name" value="HTHTETR"/>
</dbReference>
<gene>
    <name evidence="6" type="ORF">ACFOW9_03985</name>
</gene>
<reference evidence="7" key="1">
    <citation type="journal article" date="2019" name="Int. J. Syst. Evol. Microbiol.">
        <title>The Global Catalogue of Microorganisms (GCM) 10K type strain sequencing project: providing services to taxonomists for standard genome sequencing and annotation.</title>
        <authorList>
            <consortium name="The Broad Institute Genomics Platform"/>
            <consortium name="The Broad Institute Genome Sequencing Center for Infectious Disease"/>
            <person name="Wu L."/>
            <person name="Ma J."/>
        </authorList>
    </citation>
    <scope>NUCLEOTIDE SEQUENCE [LARGE SCALE GENOMIC DNA]</scope>
    <source>
        <strain evidence="7">CGMCC 1.10698</strain>
    </source>
</reference>
<keyword evidence="1" id="KW-0805">Transcription regulation</keyword>
<evidence type="ECO:0000256" key="2">
    <source>
        <dbReference type="ARBA" id="ARBA00023125"/>
    </source>
</evidence>
<dbReference type="PROSITE" id="PS50977">
    <property type="entry name" value="HTH_TETR_2"/>
    <property type="match status" value="1"/>
</dbReference>
<evidence type="ECO:0000313" key="6">
    <source>
        <dbReference type="EMBL" id="MFC4264758.1"/>
    </source>
</evidence>
<comment type="caution">
    <text evidence="6">The sequence shown here is derived from an EMBL/GenBank/DDBJ whole genome shotgun (WGS) entry which is preliminary data.</text>
</comment>
<dbReference type="InterPro" id="IPR036271">
    <property type="entry name" value="Tet_transcr_reg_TetR-rel_C_sf"/>
</dbReference>
<sequence length="203" mass="22423">MSDPLSPRGNLREVLLEHAEQIVAKEGFEKLSLREVARIAGVSHGAPRFHFPTREDLLDAVSARGFDRLDETLRLAVATAGENFWDKTMSVSRSYIDFVLQEPHLIELMYSRLRANDNQEIESLPASKSHAYIHFERLLAEGQELGLIIDGPSEIIGLSYFSAIHGAATLIASGAVSVKQLDAVISNVTSYALRGIEVNRRAP</sequence>
<dbReference type="EMBL" id="JBHSCQ010000005">
    <property type="protein sequence ID" value="MFC4264758.1"/>
    <property type="molecule type" value="Genomic_DNA"/>
</dbReference>
<dbReference type="PANTHER" id="PTHR30055:SF234">
    <property type="entry name" value="HTH-TYPE TRANSCRIPTIONAL REGULATOR BETI"/>
    <property type="match status" value="1"/>
</dbReference>
<evidence type="ECO:0000256" key="4">
    <source>
        <dbReference type="PROSITE-ProRule" id="PRU00335"/>
    </source>
</evidence>
<evidence type="ECO:0000256" key="3">
    <source>
        <dbReference type="ARBA" id="ARBA00023163"/>
    </source>
</evidence>
<protein>
    <submittedName>
        <fullName evidence="6">TetR/AcrR family transcriptional regulator</fullName>
    </submittedName>
</protein>
<accession>A0ABV8QYL9</accession>
<dbReference type="InterPro" id="IPR009057">
    <property type="entry name" value="Homeodomain-like_sf"/>
</dbReference>
<feature type="DNA-binding region" description="H-T-H motif" evidence="4">
    <location>
        <begin position="32"/>
        <end position="51"/>
    </location>
</feature>
<evidence type="ECO:0000259" key="5">
    <source>
        <dbReference type="PROSITE" id="PS50977"/>
    </source>
</evidence>
<dbReference type="InterPro" id="IPR001647">
    <property type="entry name" value="HTH_TetR"/>
</dbReference>
<dbReference type="PANTHER" id="PTHR30055">
    <property type="entry name" value="HTH-TYPE TRANSCRIPTIONAL REGULATOR RUTR"/>
    <property type="match status" value="1"/>
</dbReference>
<evidence type="ECO:0000313" key="7">
    <source>
        <dbReference type="Proteomes" id="UP001595773"/>
    </source>
</evidence>
<dbReference type="SUPFAM" id="SSF48498">
    <property type="entry name" value="Tetracyclin repressor-like, C-terminal domain"/>
    <property type="match status" value="1"/>
</dbReference>
<dbReference type="RefSeq" id="WP_230066371.1">
    <property type="nucleotide sequence ID" value="NZ_BAABLL010000019.1"/>
</dbReference>
<keyword evidence="7" id="KW-1185">Reference proteome</keyword>
<dbReference type="SUPFAM" id="SSF46689">
    <property type="entry name" value="Homeodomain-like"/>
    <property type="match status" value="1"/>
</dbReference>
<organism evidence="6 7">
    <name type="scientific">Arthrobacter cryoconiti</name>
    <dbReference type="NCBI Taxonomy" id="748907"/>
    <lineage>
        <taxon>Bacteria</taxon>
        <taxon>Bacillati</taxon>
        <taxon>Actinomycetota</taxon>
        <taxon>Actinomycetes</taxon>
        <taxon>Micrococcales</taxon>
        <taxon>Micrococcaceae</taxon>
        <taxon>Arthrobacter</taxon>
    </lineage>
</organism>
<dbReference type="Proteomes" id="UP001595773">
    <property type="component" value="Unassembled WGS sequence"/>
</dbReference>
<keyword evidence="2 4" id="KW-0238">DNA-binding</keyword>
<proteinExistence type="predicted"/>
<dbReference type="Gene3D" id="1.10.357.10">
    <property type="entry name" value="Tetracycline Repressor, domain 2"/>
    <property type="match status" value="1"/>
</dbReference>
<dbReference type="Pfam" id="PF00440">
    <property type="entry name" value="TetR_N"/>
    <property type="match status" value="1"/>
</dbReference>
<evidence type="ECO:0000256" key="1">
    <source>
        <dbReference type="ARBA" id="ARBA00023015"/>
    </source>
</evidence>
<keyword evidence="3" id="KW-0804">Transcription</keyword>
<dbReference type="InterPro" id="IPR050109">
    <property type="entry name" value="HTH-type_TetR-like_transc_reg"/>
</dbReference>